<dbReference type="EMBL" id="JAEANY010000004">
    <property type="protein sequence ID" value="MBH5323451.1"/>
    <property type="molecule type" value="Genomic_DNA"/>
</dbReference>
<dbReference type="Gene3D" id="3.40.50.1110">
    <property type="entry name" value="SGNH hydrolase"/>
    <property type="match status" value="1"/>
</dbReference>
<proteinExistence type="predicted"/>
<reference evidence="1 2" key="1">
    <citation type="submission" date="2020-11" db="EMBL/GenBank/DDBJ databases">
        <title>Erythrobacter sediminis sp. nov., a marine bacterium from a tidal flat of Garorim Bay.</title>
        <authorList>
            <person name="Kim D."/>
            <person name="Yoo Y."/>
            <person name="Kim J.-J."/>
        </authorList>
    </citation>
    <scope>NUCLEOTIDE SEQUENCE [LARGE SCALE GENOMIC DNA]</scope>
    <source>
        <strain evidence="1 2">JGD-13</strain>
    </source>
</reference>
<keyword evidence="2" id="KW-1185">Reference proteome</keyword>
<evidence type="ECO:0008006" key="3">
    <source>
        <dbReference type="Google" id="ProtNLM"/>
    </source>
</evidence>
<accession>A0ABS0N6Q9</accession>
<dbReference type="SUPFAM" id="SSF52266">
    <property type="entry name" value="SGNH hydrolase"/>
    <property type="match status" value="1"/>
</dbReference>
<evidence type="ECO:0000313" key="2">
    <source>
        <dbReference type="Proteomes" id="UP000602442"/>
    </source>
</evidence>
<gene>
    <name evidence="1" type="ORF">I5L03_12750</name>
</gene>
<sequence>MLILVIVSQVAILLLQEIDFFKDDVEKLEEQAASRVLERPIIFYGSSTVAFWPDLDETLAPIPIYNHGFGGANSAQADFHDERLLSPYDPSMVVLYIGTNDIHGFSFNSADG</sequence>
<evidence type="ECO:0000313" key="1">
    <source>
        <dbReference type="EMBL" id="MBH5323451.1"/>
    </source>
</evidence>
<dbReference type="Proteomes" id="UP000602442">
    <property type="component" value="Unassembled WGS sequence"/>
</dbReference>
<name>A0ABS0N6Q9_9SPHN</name>
<dbReference type="InterPro" id="IPR036514">
    <property type="entry name" value="SGNH_hydro_sf"/>
</dbReference>
<dbReference type="RefSeq" id="WP_197922376.1">
    <property type="nucleotide sequence ID" value="NZ_JAEANY010000004.1"/>
</dbReference>
<comment type="caution">
    <text evidence="1">The sequence shown here is derived from an EMBL/GenBank/DDBJ whole genome shotgun (WGS) entry which is preliminary data.</text>
</comment>
<organism evidence="1 2">
    <name type="scientific">Aurantiacibacter sediminis</name>
    <dbReference type="NCBI Taxonomy" id="2793064"/>
    <lineage>
        <taxon>Bacteria</taxon>
        <taxon>Pseudomonadati</taxon>
        <taxon>Pseudomonadota</taxon>
        <taxon>Alphaproteobacteria</taxon>
        <taxon>Sphingomonadales</taxon>
        <taxon>Erythrobacteraceae</taxon>
        <taxon>Aurantiacibacter</taxon>
    </lineage>
</organism>
<protein>
    <recommendedName>
        <fullName evidence="3">SGNH hydrolase-type esterase domain-containing protein</fullName>
    </recommendedName>
</protein>